<comment type="caution">
    <text evidence="6">The sequence shown here is derived from an EMBL/GenBank/DDBJ whole genome shotgun (WGS) entry which is preliminary data.</text>
</comment>
<dbReference type="Gene3D" id="3.10.300.10">
    <property type="entry name" value="Methylpurine-DNA glycosylase (MPG)"/>
    <property type="match status" value="1"/>
</dbReference>
<evidence type="ECO:0000256" key="4">
    <source>
        <dbReference type="ARBA" id="ARBA00023204"/>
    </source>
</evidence>
<reference evidence="6" key="1">
    <citation type="journal article" date="2020" name="mSystems">
        <title>Genome- and Community-Level Interaction Insights into Carbon Utilization and Element Cycling Functions of Hydrothermarchaeota in Hydrothermal Sediment.</title>
        <authorList>
            <person name="Zhou Z."/>
            <person name="Liu Y."/>
            <person name="Xu W."/>
            <person name="Pan J."/>
            <person name="Luo Z.H."/>
            <person name="Li M."/>
        </authorList>
    </citation>
    <scope>NUCLEOTIDE SEQUENCE [LARGE SCALE GENOMIC DNA]</scope>
    <source>
        <strain evidence="6">HyVt-456</strain>
    </source>
</reference>
<dbReference type="SUPFAM" id="SSF50486">
    <property type="entry name" value="FMT C-terminal domain-like"/>
    <property type="match status" value="1"/>
</dbReference>
<evidence type="ECO:0000256" key="1">
    <source>
        <dbReference type="ARBA" id="ARBA00009232"/>
    </source>
</evidence>
<dbReference type="PANTHER" id="PTHR10429:SF0">
    <property type="entry name" value="DNA-3-METHYLADENINE GLYCOSYLASE"/>
    <property type="match status" value="1"/>
</dbReference>
<dbReference type="EMBL" id="DRLD01000079">
    <property type="protein sequence ID" value="HED09635.1"/>
    <property type="molecule type" value="Genomic_DNA"/>
</dbReference>
<dbReference type="InterPro" id="IPR036995">
    <property type="entry name" value="MPG_sf"/>
</dbReference>
<dbReference type="EC" id="3.2.2.-" evidence="5"/>
<gene>
    <name evidence="6" type="ORF">ENJ10_03020</name>
</gene>
<dbReference type="HAMAP" id="MF_00527">
    <property type="entry name" value="3MGH"/>
    <property type="match status" value="1"/>
</dbReference>
<sequence length="200" mass="22611">MAKLPFSFYRRDDVETIARELLNAVLYTRIDGQLCAGRIVETEAYAGTVDRACHAYGGRRTKRTEIMYLPGGHAYVYLIYGIHHLFNVVTHRKDQPHAVLIRALEPLKGVEVMSRRRNRPDNPYKLTGGPGLLTRALGITTRDSGVDLTGDRIWLEESGEPVPEKTIVRGPRIGVDYAGADALLHRRYWIKDNPWVSGKK</sequence>
<dbReference type="GO" id="GO:0003905">
    <property type="term" value="F:alkylbase DNA N-glycosylase activity"/>
    <property type="evidence" value="ECO:0007669"/>
    <property type="project" value="InterPro"/>
</dbReference>
<name>A0A7V1LKJ4_CALAY</name>
<proteinExistence type="inferred from homology"/>
<accession>A0A7V1LKJ4</accession>
<organism evidence="6">
    <name type="scientific">Caldithrix abyssi</name>
    <dbReference type="NCBI Taxonomy" id="187145"/>
    <lineage>
        <taxon>Bacteria</taxon>
        <taxon>Pseudomonadati</taxon>
        <taxon>Calditrichota</taxon>
        <taxon>Calditrichia</taxon>
        <taxon>Calditrichales</taxon>
        <taxon>Calditrichaceae</taxon>
        <taxon>Caldithrix</taxon>
    </lineage>
</organism>
<dbReference type="NCBIfam" id="TIGR00567">
    <property type="entry name" value="3mg"/>
    <property type="match status" value="1"/>
</dbReference>
<dbReference type="FunFam" id="3.10.300.10:FF:000001">
    <property type="entry name" value="Putative 3-methyladenine DNA glycosylase"/>
    <property type="match status" value="1"/>
</dbReference>
<evidence type="ECO:0000256" key="2">
    <source>
        <dbReference type="ARBA" id="ARBA00022763"/>
    </source>
</evidence>
<evidence type="ECO:0000313" key="6">
    <source>
        <dbReference type="EMBL" id="HED09635.1"/>
    </source>
</evidence>
<dbReference type="AlphaFoldDB" id="A0A7V1LKJ4"/>
<keyword evidence="2 5" id="KW-0227">DNA damage</keyword>
<comment type="similarity">
    <text evidence="1 5">Belongs to the DNA glycosylase MPG family.</text>
</comment>
<dbReference type="InterPro" id="IPR003180">
    <property type="entry name" value="MPG"/>
</dbReference>
<keyword evidence="3 5" id="KW-0378">Hydrolase</keyword>
<dbReference type="CDD" id="cd00540">
    <property type="entry name" value="AAG"/>
    <property type="match status" value="1"/>
</dbReference>
<protein>
    <recommendedName>
        <fullName evidence="5">Putative 3-methyladenine DNA glycosylase</fullName>
        <ecNumber evidence="5">3.2.2.-</ecNumber>
    </recommendedName>
</protein>
<evidence type="ECO:0000256" key="5">
    <source>
        <dbReference type="HAMAP-Rule" id="MF_00527"/>
    </source>
</evidence>
<dbReference type="GO" id="GO:0003677">
    <property type="term" value="F:DNA binding"/>
    <property type="evidence" value="ECO:0007669"/>
    <property type="project" value="InterPro"/>
</dbReference>
<dbReference type="PANTHER" id="PTHR10429">
    <property type="entry name" value="DNA-3-METHYLADENINE GLYCOSYLASE"/>
    <property type="match status" value="1"/>
</dbReference>
<dbReference type="InterPro" id="IPR011034">
    <property type="entry name" value="Formyl_transferase-like_C_sf"/>
</dbReference>
<dbReference type="Proteomes" id="UP000886005">
    <property type="component" value="Unassembled WGS sequence"/>
</dbReference>
<dbReference type="Pfam" id="PF02245">
    <property type="entry name" value="Pur_DNA_glyco"/>
    <property type="match status" value="1"/>
</dbReference>
<evidence type="ECO:0000256" key="3">
    <source>
        <dbReference type="ARBA" id="ARBA00022801"/>
    </source>
</evidence>
<dbReference type="GO" id="GO:0006284">
    <property type="term" value="P:base-excision repair"/>
    <property type="evidence" value="ECO:0007669"/>
    <property type="project" value="InterPro"/>
</dbReference>
<keyword evidence="4 5" id="KW-0234">DNA repair</keyword>